<evidence type="ECO:0000256" key="1">
    <source>
        <dbReference type="ARBA" id="ARBA00022605"/>
    </source>
</evidence>
<dbReference type="SUPFAM" id="SSF46548">
    <property type="entry name" value="alpha-helical ferredoxin"/>
    <property type="match status" value="1"/>
</dbReference>
<sequence length="454" mass="49624">MNDPTAFLRIPRHDRTTRPVAERVHDYREYVLPLPPEEVARQASRCMDCGVPFCHTACPVGNLIPDWNALVSEQDWFDACERLHRTNNFPEFTGRVCPAPCEAACTLALVDAPVTIKTIECAIVDRGWREGWIKPFIVPRGTGKRVAVVGSGPAGLACAQQLARWGHSPTVFEKNDRIGGLLRYGIPDFKMDRALIDRRIAQMETEGVIFRPNMEVGVTVSVDRLLDDYDVMVLAGGAEWPRDLNVPGRDAGNIHFAMDYLTQQNRRNAGLPVVGDPIDASGKHVVVIGGGDTGSDCIGTANRQGAASVTQLEIMPQPPERENKALVWPHWPLKLRTSTSHEEGAERLFSTRTLCAEGGPGRISSLTCEHDGETISIPADLVFLAMGFVGSPADGVLAWSGAEIDRSSYATSREAIFACGDMRRGQSLIVWAIREGRECASAVHRHLQQASAAA</sequence>
<keyword evidence="3" id="KW-0314">Glutamate biosynthesis</keyword>
<dbReference type="KEGG" id="srhi:H9L12_03440"/>
<dbReference type="PANTHER" id="PTHR43100">
    <property type="entry name" value="GLUTAMATE SYNTHASE [NADPH] SMALL CHAIN"/>
    <property type="match status" value="1"/>
</dbReference>
<dbReference type="Proteomes" id="UP000515955">
    <property type="component" value="Chromosome"/>
</dbReference>
<reference evidence="6 7" key="1">
    <citation type="submission" date="2020-08" db="EMBL/GenBank/DDBJ databases">
        <title>Genome sequence of Sphingomonas rhizophila KACC 19189T.</title>
        <authorList>
            <person name="Hyun D.-W."/>
            <person name="Bae J.-W."/>
        </authorList>
    </citation>
    <scope>NUCLEOTIDE SEQUENCE [LARGE SCALE GENOMIC DNA]</scope>
    <source>
        <strain evidence="6 7">KACC 19189</strain>
    </source>
</reference>
<dbReference type="NCBIfam" id="TIGR01317">
    <property type="entry name" value="GOGAT_sm_gam"/>
    <property type="match status" value="1"/>
</dbReference>
<dbReference type="InterPro" id="IPR023753">
    <property type="entry name" value="FAD/NAD-binding_dom"/>
</dbReference>
<evidence type="ECO:0000313" key="6">
    <source>
        <dbReference type="EMBL" id="QNN65638.1"/>
    </source>
</evidence>
<dbReference type="Pfam" id="PF07992">
    <property type="entry name" value="Pyr_redox_2"/>
    <property type="match status" value="1"/>
</dbReference>
<name>A0A7G9SCR3_9SPHN</name>
<dbReference type="PROSITE" id="PS51379">
    <property type="entry name" value="4FE4S_FER_2"/>
    <property type="match status" value="1"/>
</dbReference>
<dbReference type="GO" id="GO:0051536">
    <property type="term" value="F:iron-sulfur cluster binding"/>
    <property type="evidence" value="ECO:0007669"/>
    <property type="project" value="InterPro"/>
</dbReference>
<dbReference type="PANTHER" id="PTHR43100:SF1">
    <property type="entry name" value="GLUTAMATE SYNTHASE [NADPH] SMALL CHAIN"/>
    <property type="match status" value="1"/>
</dbReference>
<keyword evidence="1" id="KW-0028">Amino-acid biosynthesis</keyword>
<dbReference type="Gene3D" id="1.10.1060.10">
    <property type="entry name" value="Alpha-helical ferredoxin"/>
    <property type="match status" value="1"/>
</dbReference>
<keyword evidence="7" id="KW-1185">Reference proteome</keyword>
<organism evidence="6 7">
    <name type="scientific">Sphingomonas rhizophila</name>
    <dbReference type="NCBI Taxonomy" id="2071607"/>
    <lineage>
        <taxon>Bacteria</taxon>
        <taxon>Pseudomonadati</taxon>
        <taxon>Pseudomonadota</taxon>
        <taxon>Alphaproteobacteria</taxon>
        <taxon>Sphingomonadales</taxon>
        <taxon>Sphingomonadaceae</taxon>
        <taxon>Sphingomonas</taxon>
    </lineage>
</organism>
<dbReference type="InterPro" id="IPR017896">
    <property type="entry name" value="4Fe4S_Fe-S-bd"/>
</dbReference>
<gene>
    <name evidence="6" type="ORF">H9L12_03440</name>
</gene>
<evidence type="ECO:0000259" key="5">
    <source>
        <dbReference type="PROSITE" id="PS51379"/>
    </source>
</evidence>
<dbReference type="GO" id="GO:0016639">
    <property type="term" value="F:oxidoreductase activity, acting on the CH-NH2 group of donors, NAD or NADP as acceptor"/>
    <property type="evidence" value="ECO:0007669"/>
    <property type="project" value="InterPro"/>
</dbReference>
<dbReference type="RefSeq" id="WP_187542623.1">
    <property type="nucleotide sequence ID" value="NZ_CP060717.1"/>
</dbReference>
<dbReference type="PRINTS" id="PR00419">
    <property type="entry name" value="ADXRDTASE"/>
</dbReference>
<dbReference type="InterPro" id="IPR006005">
    <property type="entry name" value="Glut_synth_ssu1"/>
</dbReference>
<evidence type="ECO:0000313" key="7">
    <source>
        <dbReference type="Proteomes" id="UP000515955"/>
    </source>
</evidence>
<dbReference type="SUPFAM" id="SSF51971">
    <property type="entry name" value="Nucleotide-binding domain"/>
    <property type="match status" value="1"/>
</dbReference>
<dbReference type="InterPro" id="IPR009051">
    <property type="entry name" value="Helical_ferredxn"/>
</dbReference>
<protein>
    <submittedName>
        <fullName evidence="6">Glutamate synthase subunit beta</fullName>
    </submittedName>
</protein>
<accession>A0A7G9SCR3</accession>
<evidence type="ECO:0000256" key="2">
    <source>
        <dbReference type="ARBA" id="ARBA00023002"/>
    </source>
</evidence>
<comment type="pathway">
    <text evidence="4">Amino-acid biosynthesis.</text>
</comment>
<dbReference type="EMBL" id="CP060717">
    <property type="protein sequence ID" value="QNN65638.1"/>
    <property type="molecule type" value="Genomic_DNA"/>
</dbReference>
<keyword evidence="2" id="KW-0560">Oxidoreductase</keyword>
<dbReference type="AlphaFoldDB" id="A0A7G9SCR3"/>
<dbReference type="InterPro" id="IPR036188">
    <property type="entry name" value="FAD/NAD-bd_sf"/>
</dbReference>
<evidence type="ECO:0000256" key="3">
    <source>
        <dbReference type="ARBA" id="ARBA00023164"/>
    </source>
</evidence>
<evidence type="ECO:0000256" key="4">
    <source>
        <dbReference type="ARBA" id="ARBA00029440"/>
    </source>
</evidence>
<dbReference type="Pfam" id="PF14691">
    <property type="entry name" value="Fer4_20"/>
    <property type="match status" value="1"/>
</dbReference>
<dbReference type="InterPro" id="IPR028261">
    <property type="entry name" value="DPD_II"/>
</dbReference>
<dbReference type="InterPro" id="IPR051394">
    <property type="entry name" value="Glutamate_Synthase"/>
</dbReference>
<feature type="domain" description="4Fe-4S ferredoxin-type" evidence="5">
    <location>
        <begin position="37"/>
        <end position="68"/>
    </location>
</feature>
<dbReference type="GO" id="GO:0006537">
    <property type="term" value="P:glutamate biosynthetic process"/>
    <property type="evidence" value="ECO:0007669"/>
    <property type="project" value="UniProtKB-KW"/>
</dbReference>
<proteinExistence type="predicted"/>
<dbReference type="Gene3D" id="3.50.50.60">
    <property type="entry name" value="FAD/NAD(P)-binding domain"/>
    <property type="match status" value="2"/>
</dbReference>